<feature type="transmembrane region" description="Helical" evidence="2">
    <location>
        <begin position="20"/>
        <end position="37"/>
    </location>
</feature>
<keyword evidence="2" id="KW-0812">Transmembrane</keyword>
<feature type="coiled-coil region" evidence="1">
    <location>
        <begin position="68"/>
        <end position="99"/>
    </location>
</feature>
<keyword evidence="1" id="KW-0175">Coiled coil</keyword>
<proteinExistence type="predicted"/>
<gene>
    <name evidence="3" type="ORF">SAMN05444377_101363</name>
</gene>
<evidence type="ECO:0000256" key="2">
    <source>
        <dbReference type="SAM" id="Phobius"/>
    </source>
</evidence>
<evidence type="ECO:0000256" key="1">
    <source>
        <dbReference type="SAM" id="Coils"/>
    </source>
</evidence>
<reference evidence="3 4" key="1">
    <citation type="submission" date="2016-11" db="EMBL/GenBank/DDBJ databases">
        <authorList>
            <person name="Jaros S."/>
            <person name="Januszkiewicz K."/>
            <person name="Wedrychowicz H."/>
        </authorList>
    </citation>
    <scope>NUCLEOTIDE SEQUENCE [LARGE SCALE GENOMIC DNA]</scope>
    <source>
        <strain evidence="3 4">DSM 25660</strain>
    </source>
</reference>
<accession>A0A1M4WNY3</accession>
<organism evidence="3 4">
    <name type="scientific">Flavobacterium fontis</name>
    <dbReference type="NCBI Taxonomy" id="1124188"/>
    <lineage>
        <taxon>Bacteria</taxon>
        <taxon>Pseudomonadati</taxon>
        <taxon>Bacteroidota</taxon>
        <taxon>Flavobacteriia</taxon>
        <taxon>Flavobacteriales</taxon>
        <taxon>Flavobacteriaceae</taxon>
        <taxon>Flavobacterium</taxon>
    </lineage>
</organism>
<sequence length="101" mass="11460">MAYVFTVLSLLLSVLPLDTLAFVAILPALLCISLAFWKSAPSERKWPKRLFIVTYICALGVLGKTFLIEETVEKDAAFEQQKVEAKQEARQELEDLEKELE</sequence>
<keyword evidence="2" id="KW-1133">Transmembrane helix</keyword>
<dbReference type="EMBL" id="FQVQ01000001">
    <property type="protein sequence ID" value="SHE82918.1"/>
    <property type="molecule type" value="Genomic_DNA"/>
</dbReference>
<keyword evidence="4" id="KW-1185">Reference proteome</keyword>
<dbReference type="Proteomes" id="UP000184147">
    <property type="component" value="Unassembled WGS sequence"/>
</dbReference>
<name>A0A1M4WNY3_9FLAO</name>
<feature type="transmembrane region" description="Helical" evidence="2">
    <location>
        <begin position="49"/>
        <end position="68"/>
    </location>
</feature>
<dbReference type="AlphaFoldDB" id="A0A1M4WNY3"/>
<dbReference type="STRING" id="1124188.SAMN05444377_101363"/>
<evidence type="ECO:0000313" key="3">
    <source>
        <dbReference type="EMBL" id="SHE82918.1"/>
    </source>
</evidence>
<protein>
    <submittedName>
        <fullName evidence="3">Uncharacterized protein</fullName>
    </submittedName>
</protein>
<evidence type="ECO:0000313" key="4">
    <source>
        <dbReference type="Proteomes" id="UP000184147"/>
    </source>
</evidence>
<keyword evidence="2" id="KW-0472">Membrane</keyword>